<feature type="region of interest" description="Disordered" evidence="1">
    <location>
        <begin position="1"/>
        <end position="125"/>
    </location>
</feature>
<protein>
    <submittedName>
        <fullName evidence="2">Uncharacterized protein</fullName>
    </submittedName>
</protein>
<dbReference type="EMBL" id="JANPWB010000012">
    <property type="protein sequence ID" value="KAJ1113582.1"/>
    <property type="molecule type" value="Genomic_DNA"/>
</dbReference>
<reference evidence="2" key="1">
    <citation type="journal article" date="2022" name="bioRxiv">
        <title>Sequencing and chromosome-scale assembly of the giantPleurodeles waltlgenome.</title>
        <authorList>
            <person name="Brown T."/>
            <person name="Elewa A."/>
            <person name="Iarovenko S."/>
            <person name="Subramanian E."/>
            <person name="Araus A.J."/>
            <person name="Petzold A."/>
            <person name="Susuki M."/>
            <person name="Suzuki K.-i.T."/>
            <person name="Hayashi T."/>
            <person name="Toyoda A."/>
            <person name="Oliveira C."/>
            <person name="Osipova E."/>
            <person name="Leigh N.D."/>
            <person name="Simon A."/>
            <person name="Yun M.H."/>
        </authorList>
    </citation>
    <scope>NUCLEOTIDE SEQUENCE</scope>
    <source>
        <strain evidence="2">20211129_DDA</strain>
        <tissue evidence="2">Liver</tissue>
    </source>
</reference>
<evidence type="ECO:0000313" key="3">
    <source>
        <dbReference type="Proteomes" id="UP001066276"/>
    </source>
</evidence>
<feature type="compositionally biased region" description="Basic and acidic residues" evidence="1">
    <location>
        <begin position="66"/>
        <end position="95"/>
    </location>
</feature>
<dbReference type="AlphaFoldDB" id="A0AAV7NG87"/>
<evidence type="ECO:0000256" key="1">
    <source>
        <dbReference type="SAM" id="MobiDB-lite"/>
    </source>
</evidence>
<feature type="compositionally biased region" description="Acidic residues" evidence="1">
    <location>
        <begin position="143"/>
        <end position="153"/>
    </location>
</feature>
<dbReference type="Proteomes" id="UP001066276">
    <property type="component" value="Chromosome 8"/>
</dbReference>
<keyword evidence="3" id="KW-1185">Reference proteome</keyword>
<sequence>MEAGEAGEGVLPTITSDPPYPWGTGRAELPDPEVLGQEPVLRNFQVTAGRKGTVRSDPGEQEEEPEKNATTREKNTTSGAKKEVVTDMRTAREQEDIWTPVTIREKGGPGGNTPKPRPRSGKSVASAVHFRIHNNEAGSDGGDFFEDGIEPYL</sequence>
<proteinExistence type="predicted"/>
<gene>
    <name evidence="2" type="ORF">NDU88_001824</name>
</gene>
<evidence type="ECO:0000313" key="2">
    <source>
        <dbReference type="EMBL" id="KAJ1113582.1"/>
    </source>
</evidence>
<comment type="caution">
    <text evidence="2">The sequence shown here is derived from an EMBL/GenBank/DDBJ whole genome shotgun (WGS) entry which is preliminary data.</text>
</comment>
<organism evidence="2 3">
    <name type="scientific">Pleurodeles waltl</name>
    <name type="common">Iberian ribbed newt</name>
    <dbReference type="NCBI Taxonomy" id="8319"/>
    <lineage>
        <taxon>Eukaryota</taxon>
        <taxon>Metazoa</taxon>
        <taxon>Chordata</taxon>
        <taxon>Craniata</taxon>
        <taxon>Vertebrata</taxon>
        <taxon>Euteleostomi</taxon>
        <taxon>Amphibia</taxon>
        <taxon>Batrachia</taxon>
        <taxon>Caudata</taxon>
        <taxon>Salamandroidea</taxon>
        <taxon>Salamandridae</taxon>
        <taxon>Pleurodelinae</taxon>
        <taxon>Pleurodeles</taxon>
    </lineage>
</organism>
<accession>A0AAV7NG87</accession>
<name>A0AAV7NG87_PLEWA</name>
<feature type="region of interest" description="Disordered" evidence="1">
    <location>
        <begin position="134"/>
        <end position="153"/>
    </location>
</feature>